<organism evidence="3 4">
    <name type="scientific">Pricia antarctica</name>
    <dbReference type="NCBI Taxonomy" id="641691"/>
    <lineage>
        <taxon>Bacteria</taxon>
        <taxon>Pseudomonadati</taxon>
        <taxon>Bacteroidota</taxon>
        <taxon>Flavobacteriia</taxon>
        <taxon>Flavobacteriales</taxon>
        <taxon>Flavobacteriaceae</taxon>
        <taxon>Pricia</taxon>
    </lineage>
</organism>
<dbReference type="GO" id="GO:0016787">
    <property type="term" value="F:hydrolase activity"/>
    <property type="evidence" value="ECO:0007669"/>
    <property type="project" value="UniProtKB-KW"/>
</dbReference>
<sequence>MTQSKFVLVCTLLSLGALIAVQVGQNQLIPTIDGKAYYQLEDFSKVKKFDIHIHINTEETFFIEQAQADNFQFLDIIDDRPFGLPMDGQQKIAMLHLKNFSKNMAVATTFPVKDWGSDDWMENTITGLEKSFLDGAIAVKIWKNIGMDLRDGNGKFVMVDDIRLDPILDFLVANNIPLLGHNGEPRDCWLPLDEMTFSQDYYGSHPEYHMYLHPEYPSYQDQIDARDHMLEKHPDLIFMGAHLGSLEWSLDELAKRLDKFSNMYVDLTRLSNLKLHTFNNRKKTRAFFIKYQDRLIYGTDSSINSSTSPSEFKKDINDRWVSEWKFYVTDEKINLENFGELKGLKLPIDVVDKIYSKNAIRLLGLQNW</sequence>
<keyword evidence="3" id="KW-0378">Hydrolase</keyword>
<evidence type="ECO:0000259" key="2">
    <source>
        <dbReference type="Pfam" id="PF04909"/>
    </source>
</evidence>
<protein>
    <submittedName>
        <fullName evidence="3">Amidohydrolase</fullName>
    </submittedName>
</protein>
<feature type="domain" description="Amidohydrolase-related" evidence="2">
    <location>
        <begin position="160"/>
        <end position="365"/>
    </location>
</feature>
<gene>
    <name evidence="3" type="ORF">SAMN05421636_11070</name>
</gene>
<dbReference type="RefSeq" id="WP_091873312.1">
    <property type="nucleotide sequence ID" value="NZ_FNAO01000010.1"/>
</dbReference>
<dbReference type="Proteomes" id="UP000199109">
    <property type="component" value="Unassembled WGS sequence"/>
</dbReference>
<dbReference type="Gene3D" id="3.20.20.140">
    <property type="entry name" value="Metal-dependent hydrolases"/>
    <property type="match status" value="1"/>
</dbReference>
<dbReference type="Pfam" id="PF04909">
    <property type="entry name" value="Amidohydro_2"/>
    <property type="match status" value="1"/>
</dbReference>
<accession>A0A1G7HWN8</accession>
<dbReference type="STRING" id="641691.SAMN05421636_11070"/>
<dbReference type="InterPro" id="IPR006680">
    <property type="entry name" value="Amidohydro-rel"/>
</dbReference>
<evidence type="ECO:0000313" key="4">
    <source>
        <dbReference type="Proteomes" id="UP000199109"/>
    </source>
</evidence>
<evidence type="ECO:0000256" key="1">
    <source>
        <dbReference type="SAM" id="SignalP"/>
    </source>
</evidence>
<dbReference type="InterPro" id="IPR032466">
    <property type="entry name" value="Metal_Hydrolase"/>
</dbReference>
<keyword evidence="1" id="KW-0732">Signal</keyword>
<dbReference type="EMBL" id="FNAO01000010">
    <property type="protein sequence ID" value="SDF04594.1"/>
    <property type="molecule type" value="Genomic_DNA"/>
</dbReference>
<name>A0A1G7HWN8_9FLAO</name>
<evidence type="ECO:0000313" key="3">
    <source>
        <dbReference type="EMBL" id="SDF04594.1"/>
    </source>
</evidence>
<feature type="signal peptide" evidence="1">
    <location>
        <begin position="1"/>
        <end position="19"/>
    </location>
</feature>
<reference evidence="3 4" key="1">
    <citation type="submission" date="2016-10" db="EMBL/GenBank/DDBJ databases">
        <authorList>
            <person name="de Groot N.N."/>
        </authorList>
    </citation>
    <scope>NUCLEOTIDE SEQUENCE [LARGE SCALE GENOMIC DNA]</scope>
    <source>
        <strain evidence="3 4">DSM 23421</strain>
    </source>
</reference>
<feature type="chain" id="PRO_5011591600" evidence="1">
    <location>
        <begin position="20"/>
        <end position="368"/>
    </location>
</feature>
<dbReference type="SUPFAM" id="SSF51556">
    <property type="entry name" value="Metallo-dependent hydrolases"/>
    <property type="match status" value="1"/>
</dbReference>
<dbReference type="OrthoDB" id="644687at2"/>
<dbReference type="AlphaFoldDB" id="A0A1G7HWN8"/>
<proteinExistence type="predicted"/>
<keyword evidence="4" id="KW-1185">Reference proteome</keyword>